<dbReference type="AlphaFoldDB" id="X1J1T9"/>
<comment type="caution">
    <text evidence="1">The sequence shown here is derived from an EMBL/GenBank/DDBJ whole genome shotgun (WGS) entry which is preliminary data.</text>
</comment>
<sequence>MKHKLISLLALTTHVLVTLNIPAWAQVDNLTTELLPSVTVVEPKSEKKRRSVIRQRVERAYRWLCYQQEKKTGLVRSYDMPDDMSAWTYDQAVAIIALLATGDVDAARRCADA</sequence>
<proteinExistence type="predicted"/>
<evidence type="ECO:0000313" key="1">
    <source>
        <dbReference type="EMBL" id="GAH87937.1"/>
    </source>
</evidence>
<gene>
    <name evidence="1" type="ORF">S03H2_58337</name>
</gene>
<organism evidence="1">
    <name type="scientific">marine sediment metagenome</name>
    <dbReference type="NCBI Taxonomy" id="412755"/>
    <lineage>
        <taxon>unclassified sequences</taxon>
        <taxon>metagenomes</taxon>
        <taxon>ecological metagenomes</taxon>
    </lineage>
</organism>
<protein>
    <submittedName>
        <fullName evidence="1">Uncharacterized protein</fullName>
    </submittedName>
</protein>
<reference evidence="1" key="1">
    <citation type="journal article" date="2014" name="Front. Microbiol.">
        <title>High frequency of phylogenetically diverse reductive dehalogenase-homologous genes in deep subseafloor sedimentary metagenomes.</title>
        <authorList>
            <person name="Kawai M."/>
            <person name="Futagami T."/>
            <person name="Toyoda A."/>
            <person name="Takaki Y."/>
            <person name="Nishi S."/>
            <person name="Hori S."/>
            <person name="Arai W."/>
            <person name="Tsubouchi T."/>
            <person name="Morono Y."/>
            <person name="Uchiyama I."/>
            <person name="Ito T."/>
            <person name="Fujiyama A."/>
            <person name="Inagaki F."/>
            <person name="Takami H."/>
        </authorList>
    </citation>
    <scope>NUCLEOTIDE SEQUENCE</scope>
    <source>
        <strain evidence="1">Expedition CK06-06</strain>
    </source>
</reference>
<feature type="non-terminal residue" evidence="1">
    <location>
        <position position="113"/>
    </location>
</feature>
<name>X1J1T9_9ZZZZ</name>
<dbReference type="EMBL" id="BARU01037436">
    <property type="protein sequence ID" value="GAH87937.1"/>
    <property type="molecule type" value="Genomic_DNA"/>
</dbReference>
<accession>X1J1T9</accession>